<reference evidence="2" key="1">
    <citation type="submission" date="2020-05" db="EMBL/GenBank/DDBJ databases">
        <authorList>
            <person name="Chiriac C."/>
            <person name="Salcher M."/>
            <person name="Ghai R."/>
            <person name="Kavagutti S V."/>
        </authorList>
    </citation>
    <scope>NUCLEOTIDE SEQUENCE</scope>
</reference>
<evidence type="ECO:0000313" key="2">
    <source>
        <dbReference type="EMBL" id="CAB4554913.1"/>
    </source>
</evidence>
<accession>A0A6J6CXH4</accession>
<name>A0A6J6CXH4_9ZZZZ</name>
<gene>
    <name evidence="2" type="ORF">UFOPK1537_00553</name>
</gene>
<proteinExistence type="predicted"/>
<dbReference type="AlphaFoldDB" id="A0A6J6CXH4"/>
<sequence>MSDLDAVGTKDGWRCWLCDAPVDPDASVNSDLGPSADSYQDAKGKKGSVATERLAHRACNTKRGKIAPVVSWSNDLLVSDPAPIFETVERLLRKGGREAVARCPSEQDAEQASSWLLDRLSRLAPGEKFATEISAGGGQYLIKLSLD</sequence>
<dbReference type="EMBL" id="CAEZSX010000071">
    <property type="protein sequence ID" value="CAB4554913.1"/>
    <property type="molecule type" value="Genomic_DNA"/>
</dbReference>
<feature type="region of interest" description="Disordered" evidence="1">
    <location>
        <begin position="27"/>
        <end position="49"/>
    </location>
</feature>
<evidence type="ECO:0000256" key="1">
    <source>
        <dbReference type="SAM" id="MobiDB-lite"/>
    </source>
</evidence>
<organism evidence="2">
    <name type="scientific">freshwater metagenome</name>
    <dbReference type="NCBI Taxonomy" id="449393"/>
    <lineage>
        <taxon>unclassified sequences</taxon>
        <taxon>metagenomes</taxon>
        <taxon>ecological metagenomes</taxon>
    </lineage>
</organism>
<protein>
    <submittedName>
        <fullName evidence="2">Unannotated protein</fullName>
    </submittedName>
</protein>